<dbReference type="Pfam" id="PF13377">
    <property type="entry name" value="Peripla_BP_3"/>
    <property type="match status" value="1"/>
</dbReference>
<dbReference type="InterPro" id="IPR046335">
    <property type="entry name" value="LacI/GalR-like_sensor"/>
</dbReference>
<protein>
    <submittedName>
        <fullName evidence="5">DNA-binding LacI/PurR family transcriptional regulator</fullName>
    </submittedName>
</protein>
<reference evidence="5 6" key="1">
    <citation type="submission" date="2020-08" db="EMBL/GenBank/DDBJ databases">
        <title>Genomic Encyclopedia of Type Strains, Phase IV (KMG-IV): sequencing the most valuable type-strain genomes for metagenomic binning, comparative biology and taxonomic classification.</title>
        <authorList>
            <person name="Goeker M."/>
        </authorList>
    </citation>
    <scope>NUCLEOTIDE SEQUENCE [LARGE SCALE GENOMIC DNA]</scope>
    <source>
        <strain evidence="5 6">DSM 29007</strain>
    </source>
</reference>
<dbReference type="PRINTS" id="PR00036">
    <property type="entry name" value="HTHLACI"/>
</dbReference>
<dbReference type="CDD" id="cd06267">
    <property type="entry name" value="PBP1_LacI_sugar_binding-like"/>
    <property type="match status" value="1"/>
</dbReference>
<dbReference type="Pfam" id="PF00356">
    <property type="entry name" value="LacI"/>
    <property type="match status" value="1"/>
</dbReference>
<dbReference type="AlphaFoldDB" id="A0A841GX33"/>
<organism evidence="5 6">
    <name type="scientific">Longimicrobium terrae</name>
    <dbReference type="NCBI Taxonomy" id="1639882"/>
    <lineage>
        <taxon>Bacteria</taxon>
        <taxon>Pseudomonadati</taxon>
        <taxon>Gemmatimonadota</taxon>
        <taxon>Longimicrobiia</taxon>
        <taxon>Longimicrobiales</taxon>
        <taxon>Longimicrobiaceae</taxon>
        <taxon>Longimicrobium</taxon>
    </lineage>
</organism>
<dbReference type="RefSeq" id="WP_170039959.1">
    <property type="nucleotide sequence ID" value="NZ_JABDTL010000002.1"/>
</dbReference>
<keyword evidence="2 5" id="KW-0238">DNA-binding</keyword>
<proteinExistence type="predicted"/>
<dbReference type="PANTHER" id="PTHR30146:SF109">
    <property type="entry name" value="HTH-TYPE TRANSCRIPTIONAL REGULATOR GALS"/>
    <property type="match status" value="1"/>
</dbReference>
<gene>
    <name evidence="5" type="ORF">HNQ61_001782</name>
</gene>
<dbReference type="GO" id="GO:0003700">
    <property type="term" value="F:DNA-binding transcription factor activity"/>
    <property type="evidence" value="ECO:0007669"/>
    <property type="project" value="TreeGrafter"/>
</dbReference>
<evidence type="ECO:0000313" key="6">
    <source>
        <dbReference type="Proteomes" id="UP000582837"/>
    </source>
</evidence>
<name>A0A841GX33_9BACT</name>
<dbReference type="PANTHER" id="PTHR30146">
    <property type="entry name" value="LACI-RELATED TRANSCRIPTIONAL REPRESSOR"/>
    <property type="match status" value="1"/>
</dbReference>
<dbReference type="InterPro" id="IPR010982">
    <property type="entry name" value="Lambda_DNA-bd_dom_sf"/>
</dbReference>
<comment type="caution">
    <text evidence="5">The sequence shown here is derived from an EMBL/GenBank/DDBJ whole genome shotgun (WGS) entry which is preliminary data.</text>
</comment>
<evidence type="ECO:0000256" key="2">
    <source>
        <dbReference type="ARBA" id="ARBA00023125"/>
    </source>
</evidence>
<sequence length="373" mass="39824">MKNKQPTINDVARLAGVSKATVSAVLNDTGTVRKSTRERVLAVIESLNYRKSGPDTRGGGGQVRSLGLVIKEIDNPYYGEVVTGARAAAEEAGYTLLVMSSEGEHASERRAVELAQAKGVDGLIITPVLDQTADLSHLFELKRRNLPFVLLEEVLGLQASLVDVDNQGASRKAVEFLIGQGHARLAHFAGPAYSMHSQERIDGVRRACSASHIIFGDDGVVRAGAHAEDGYRAGMEYFSGRPAAERPTAVTCYNDLVALGLCRALSELGIDVPGDVSVVGFDDIHILEFLPLRLTSVRVPKFHMGQMAAQMLIRHIESRETLPPQRLFLETEVVARDSTRARSGGAAPAPSIVQVAVGSGAAGAGRTPSLSVR</sequence>
<dbReference type="PROSITE" id="PS00356">
    <property type="entry name" value="HTH_LACI_1"/>
    <property type="match status" value="1"/>
</dbReference>
<evidence type="ECO:0000256" key="1">
    <source>
        <dbReference type="ARBA" id="ARBA00023015"/>
    </source>
</evidence>
<dbReference type="Gene3D" id="1.10.260.40">
    <property type="entry name" value="lambda repressor-like DNA-binding domains"/>
    <property type="match status" value="1"/>
</dbReference>
<dbReference type="SUPFAM" id="SSF53822">
    <property type="entry name" value="Periplasmic binding protein-like I"/>
    <property type="match status" value="1"/>
</dbReference>
<accession>A0A841GX33</accession>
<keyword evidence="1" id="KW-0805">Transcription regulation</keyword>
<evidence type="ECO:0000259" key="4">
    <source>
        <dbReference type="PROSITE" id="PS50932"/>
    </source>
</evidence>
<dbReference type="GO" id="GO:0000976">
    <property type="term" value="F:transcription cis-regulatory region binding"/>
    <property type="evidence" value="ECO:0007669"/>
    <property type="project" value="TreeGrafter"/>
</dbReference>
<evidence type="ECO:0000313" key="5">
    <source>
        <dbReference type="EMBL" id="MBB6070165.1"/>
    </source>
</evidence>
<dbReference type="SMART" id="SM00354">
    <property type="entry name" value="HTH_LACI"/>
    <property type="match status" value="1"/>
</dbReference>
<keyword evidence="6" id="KW-1185">Reference proteome</keyword>
<keyword evidence="3" id="KW-0804">Transcription</keyword>
<dbReference type="Gene3D" id="3.40.50.2300">
    <property type="match status" value="2"/>
</dbReference>
<dbReference type="EMBL" id="JACHIA010000003">
    <property type="protein sequence ID" value="MBB6070165.1"/>
    <property type="molecule type" value="Genomic_DNA"/>
</dbReference>
<evidence type="ECO:0000256" key="3">
    <source>
        <dbReference type="ARBA" id="ARBA00023163"/>
    </source>
</evidence>
<dbReference type="InterPro" id="IPR000843">
    <property type="entry name" value="HTH_LacI"/>
</dbReference>
<dbReference type="CDD" id="cd01392">
    <property type="entry name" value="HTH_LacI"/>
    <property type="match status" value="1"/>
</dbReference>
<dbReference type="InterPro" id="IPR028082">
    <property type="entry name" value="Peripla_BP_I"/>
</dbReference>
<feature type="domain" description="HTH lacI-type" evidence="4">
    <location>
        <begin position="6"/>
        <end position="52"/>
    </location>
</feature>
<dbReference type="SUPFAM" id="SSF47413">
    <property type="entry name" value="lambda repressor-like DNA-binding domains"/>
    <property type="match status" value="1"/>
</dbReference>
<dbReference type="Proteomes" id="UP000582837">
    <property type="component" value="Unassembled WGS sequence"/>
</dbReference>
<dbReference type="PROSITE" id="PS50932">
    <property type="entry name" value="HTH_LACI_2"/>
    <property type="match status" value="1"/>
</dbReference>